<organism evidence="2 3">
    <name type="scientific">Morchella conica CCBAS932</name>
    <dbReference type="NCBI Taxonomy" id="1392247"/>
    <lineage>
        <taxon>Eukaryota</taxon>
        <taxon>Fungi</taxon>
        <taxon>Dikarya</taxon>
        <taxon>Ascomycota</taxon>
        <taxon>Pezizomycotina</taxon>
        <taxon>Pezizomycetes</taxon>
        <taxon>Pezizales</taxon>
        <taxon>Morchellaceae</taxon>
        <taxon>Morchella</taxon>
    </lineage>
</organism>
<feature type="compositionally biased region" description="Basic and acidic residues" evidence="1">
    <location>
        <begin position="100"/>
        <end position="115"/>
    </location>
</feature>
<feature type="compositionally biased region" description="Basic and acidic residues" evidence="1">
    <location>
        <begin position="283"/>
        <end position="303"/>
    </location>
</feature>
<reference evidence="2 3" key="1">
    <citation type="journal article" date="2018" name="Nat. Ecol. Evol.">
        <title>Pezizomycetes genomes reveal the molecular basis of ectomycorrhizal truffle lifestyle.</title>
        <authorList>
            <person name="Murat C."/>
            <person name="Payen T."/>
            <person name="Noel B."/>
            <person name="Kuo A."/>
            <person name="Morin E."/>
            <person name="Chen J."/>
            <person name="Kohler A."/>
            <person name="Krizsan K."/>
            <person name="Balestrini R."/>
            <person name="Da Silva C."/>
            <person name="Montanini B."/>
            <person name="Hainaut M."/>
            <person name="Levati E."/>
            <person name="Barry K.W."/>
            <person name="Belfiori B."/>
            <person name="Cichocki N."/>
            <person name="Clum A."/>
            <person name="Dockter R.B."/>
            <person name="Fauchery L."/>
            <person name="Guy J."/>
            <person name="Iotti M."/>
            <person name="Le Tacon F."/>
            <person name="Lindquist E.A."/>
            <person name="Lipzen A."/>
            <person name="Malagnac F."/>
            <person name="Mello A."/>
            <person name="Molinier V."/>
            <person name="Miyauchi S."/>
            <person name="Poulain J."/>
            <person name="Riccioni C."/>
            <person name="Rubini A."/>
            <person name="Sitrit Y."/>
            <person name="Splivallo R."/>
            <person name="Traeger S."/>
            <person name="Wang M."/>
            <person name="Zifcakova L."/>
            <person name="Wipf D."/>
            <person name="Zambonelli A."/>
            <person name="Paolocci F."/>
            <person name="Nowrousian M."/>
            <person name="Ottonello S."/>
            <person name="Baldrian P."/>
            <person name="Spatafora J.W."/>
            <person name="Henrissat B."/>
            <person name="Nagy L.G."/>
            <person name="Aury J.M."/>
            <person name="Wincker P."/>
            <person name="Grigoriev I.V."/>
            <person name="Bonfante P."/>
            <person name="Martin F.M."/>
        </authorList>
    </citation>
    <scope>NUCLEOTIDE SEQUENCE [LARGE SCALE GENOMIC DNA]</scope>
    <source>
        <strain evidence="2 3">CCBAS932</strain>
    </source>
</reference>
<evidence type="ECO:0000313" key="2">
    <source>
        <dbReference type="EMBL" id="RPB08862.1"/>
    </source>
</evidence>
<feature type="compositionally biased region" description="Basic and acidic residues" evidence="1">
    <location>
        <begin position="198"/>
        <end position="210"/>
    </location>
</feature>
<feature type="compositionally biased region" description="Basic and acidic residues" evidence="1">
    <location>
        <begin position="254"/>
        <end position="275"/>
    </location>
</feature>
<accession>A0A3N4KHR8</accession>
<gene>
    <name evidence="2" type="ORF">P167DRAFT_577916</name>
</gene>
<dbReference type="Proteomes" id="UP000277580">
    <property type="component" value="Unassembled WGS sequence"/>
</dbReference>
<feature type="compositionally biased region" description="Basic and acidic residues" evidence="1">
    <location>
        <begin position="12"/>
        <end position="22"/>
    </location>
</feature>
<sequence>MSMAVTTQQDEDEKRAGKELPLQKKRKDLGTVPEGPNSIHKSQRDKTANHETGDSGWGRAGEPDWAETTNPGTEAKTGAGKQRAGNTKKGQKAAGQTPKRQGERSHEPKAPRMTDGHPVTASQAGKARPRHTAGAEERTHHGGKTTPDGRHQGREGRRQNDHQTGRQAPQVGGAKPDRPPGAKGRRTPGKHTTNQPENRGKAGRERWEGGRKRRVPEQVTPLATNPQKEQEQEQAGDQGSREDGQPPRQSRAGHGRDEGRKTPAERPPPKTRNPEDEGPQAEKSVRRTERHRDGTSSETRPADGQDGTQRGQAPQQKEDPEVAGQDQACMPKRHGTQAHGDQNDEGHRKAPQKEAKNRTKAPETTNGHPSTHNTKPSRRLPICPRSSPAGSQGLSAADLPPSSTRCPRSPLGAGFPSVVGPT</sequence>
<proteinExistence type="predicted"/>
<feature type="compositionally biased region" description="Polar residues" evidence="1">
    <location>
        <begin position="306"/>
        <end position="315"/>
    </location>
</feature>
<feature type="region of interest" description="Disordered" evidence="1">
    <location>
        <begin position="1"/>
        <end position="422"/>
    </location>
</feature>
<evidence type="ECO:0000313" key="3">
    <source>
        <dbReference type="Proteomes" id="UP000277580"/>
    </source>
</evidence>
<evidence type="ECO:0000256" key="1">
    <source>
        <dbReference type="SAM" id="MobiDB-lite"/>
    </source>
</evidence>
<keyword evidence="3" id="KW-1185">Reference proteome</keyword>
<protein>
    <submittedName>
        <fullName evidence="2">Uncharacterized protein</fullName>
    </submittedName>
</protein>
<name>A0A3N4KHR8_9PEZI</name>
<feature type="compositionally biased region" description="Polar residues" evidence="1">
    <location>
        <begin position="362"/>
        <end position="374"/>
    </location>
</feature>
<feature type="compositionally biased region" description="Basic and acidic residues" evidence="1">
    <location>
        <begin position="341"/>
        <end position="361"/>
    </location>
</feature>
<feature type="compositionally biased region" description="Polar residues" evidence="1">
    <location>
        <begin position="221"/>
        <end position="237"/>
    </location>
</feature>
<dbReference type="InParanoid" id="A0A3N4KHR8"/>
<dbReference type="AlphaFoldDB" id="A0A3N4KHR8"/>
<dbReference type="EMBL" id="ML119158">
    <property type="protein sequence ID" value="RPB08862.1"/>
    <property type="molecule type" value="Genomic_DNA"/>
</dbReference>
<feature type="compositionally biased region" description="Basic and acidic residues" evidence="1">
    <location>
        <begin position="147"/>
        <end position="164"/>
    </location>
</feature>
<feature type="compositionally biased region" description="Basic and acidic residues" evidence="1">
    <location>
        <begin position="42"/>
        <end position="53"/>
    </location>
</feature>